<dbReference type="PANTHER" id="PTHR31552">
    <property type="entry name" value="SERPENTINE RECEPTOR CLASS GAMMA"/>
    <property type="match status" value="1"/>
</dbReference>
<accession>A0A1I7UZL5</accession>
<feature type="transmembrane region" description="Helical" evidence="2">
    <location>
        <begin position="38"/>
        <end position="68"/>
    </location>
</feature>
<dbReference type="AlphaFoldDB" id="A0A1I7UZL5"/>
<feature type="transmembrane region" description="Helical" evidence="2">
    <location>
        <begin position="7"/>
        <end position="32"/>
    </location>
</feature>
<feature type="compositionally biased region" description="Pro residues" evidence="1">
    <location>
        <begin position="126"/>
        <end position="141"/>
    </location>
</feature>
<protein>
    <submittedName>
        <fullName evidence="4">Uncharacterized protein</fullName>
    </submittedName>
</protein>
<evidence type="ECO:0000256" key="2">
    <source>
        <dbReference type="SAM" id="Phobius"/>
    </source>
</evidence>
<feature type="region of interest" description="Disordered" evidence="1">
    <location>
        <begin position="118"/>
        <end position="156"/>
    </location>
</feature>
<keyword evidence="2" id="KW-0812">Transmembrane</keyword>
<proteinExistence type="predicted"/>
<name>A0A1I7UZL5_9PELO</name>
<feature type="compositionally biased region" description="Polar residues" evidence="1">
    <location>
        <begin position="145"/>
        <end position="156"/>
    </location>
</feature>
<reference evidence="4" key="1">
    <citation type="submission" date="2016-11" db="UniProtKB">
        <authorList>
            <consortium name="WormBaseParasite"/>
        </authorList>
    </citation>
    <scope>IDENTIFICATION</scope>
</reference>
<dbReference type="PANTHER" id="PTHR31552:SF29">
    <property type="entry name" value="SERPENTINE RECEPTOR CLASS GAMMA"/>
    <property type="match status" value="1"/>
</dbReference>
<organism evidence="3 4">
    <name type="scientific">Caenorhabditis tropicalis</name>
    <dbReference type="NCBI Taxonomy" id="1561998"/>
    <lineage>
        <taxon>Eukaryota</taxon>
        <taxon>Metazoa</taxon>
        <taxon>Ecdysozoa</taxon>
        <taxon>Nematoda</taxon>
        <taxon>Chromadorea</taxon>
        <taxon>Rhabditida</taxon>
        <taxon>Rhabditina</taxon>
        <taxon>Rhabditomorpha</taxon>
        <taxon>Rhabditoidea</taxon>
        <taxon>Rhabditidae</taxon>
        <taxon>Peloderinae</taxon>
        <taxon>Caenorhabditis</taxon>
    </lineage>
</organism>
<sequence>MLFNVKFLISFTYCSMSFLLYTLLIIMLLTNWKQFKSAFFYIVIADFFFIWQVLFPVSLGIIIICAVYSTRTILHSDPYFVYNEALDMYSIKTDTVRLEMIKMYLRKAPKVSSILAKSQGEHQQMAPPPQAPPPLAPPPFPGGALSTSRTTQLTRF</sequence>
<dbReference type="WBParaSite" id="Csp11.Scaffold630.g20926.t1">
    <property type="protein sequence ID" value="Csp11.Scaffold630.g20926.t1"/>
    <property type="gene ID" value="Csp11.Scaffold630.g20926"/>
</dbReference>
<evidence type="ECO:0000313" key="4">
    <source>
        <dbReference type="WBParaSite" id="Csp11.Scaffold630.g20926.t1"/>
    </source>
</evidence>
<keyword evidence="2" id="KW-1133">Transmembrane helix</keyword>
<keyword evidence="2" id="KW-0472">Membrane</keyword>
<evidence type="ECO:0000256" key="1">
    <source>
        <dbReference type="SAM" id="MobiDB-lite"/>
    </source>
</evidence>
<dbReference type="Proteomes" id="UP000095282">
    <property type="component" value="Unplaced"/>
</dbReference>
<keyword evidence="3" id="KW-1185">Reference proteome</keyword>
<dbReference type="eggNOG" id="ENOG502T3YK">
    <property type="taxonomic scope" value="Eukaryota"/>
</dbReference>
<evidence type="ECO:0000313" key="3">
    <source>
        <dbReference type="Proteomes" id="UP000095282"/>
    </source>
</evidence>